<accession>A0ABN2DVC5</accession>
<evidence type="ECO:0008006" key="5">
    <source>
        <dbReference type="Google" id="ProtNLM"/>
    </source>
</evidence>
<keyword evidence="2" id="KW-0812">Transmembrane</keyword>
<comment type="caution">
    <text evidence="3">The sequence shown here is derived from an EMBL/GenBank/DDBJ whole genome shotgun (WGS) entry which is preliminary data.</text>
</comment>
<gene>
    <name evidence="3" type="ORF">GCM10009742_37410</name>
</gene>
<keyword evidence="2" id="KW-1133">Transmembrane helix</keyword>
<evidence type="ECO:0000313" key="4">
    <source>
        <dbReference type="Proteomes" id="UP001500190"/>
    </source>
</evidence>
<dbReference type="EMBL" id="BAAAND010000006">
    <property type="protein sequence ID" value="GAA1587713.1"/>
    <property type="molecule type" value="Genomic_DNA"/>
</dbReference>
<name>A0ABN2DVC5_9ACTN</name>
<proteinExistence type="predicted"/>
<feature type="region of interest" description="Disordered" evidence="1">
    <location>
        <begin position="1"/>
        <end position="24"/>
    </location>
</feature>
<protein>
    <recommendedName>
        <fullName evidence="5">PKD domain-containing protein</fullName>
    </recommendedName>
</protein>
<reference evidence="3 4" key="1">
    <citation type="journal article" date="2019" name="Int. J. Syst. Evol. Microbiol.">
        <title>The Global Catalogue of Microorganisms (GCM) 10K type strain sequencing project: providing services to taxonomists for standard genome sequencing and annotation.</title>
        <authorList>
            <consortium name="The Broad Institute Genomics Platform"/>
            <consortium name="The Broad Institute Genome Sequencing Center for Infectious Disease"/>
            <person name="Wu L."/>
            <person name="Ma J."/>
        </authorList>
    </citation>
    <scope>NUCLEOTIDE SEQUENCE [LARGE SCALE GENOMIC DNA]</scope>
    <source>
        <strain evidence="3 4">JCM 14304</strain>
    </source>
</reference>
<dbReference type="Proteomes" id="UP001500190">
    <property type="component" value="Unassembled WGS sequence"/>
</dbReference>
<dbReference type="RefSeq" id="WP_344192868.1">
    <property type="nucleotide sequence ID" value="NZ_BAAAND010000006.1"/>
</dbReference>
<evidence type="ECO:0000256" key="1">
    <source>
        <dbReference type="SAM" id="MobiDB-lite"/>
    </source>
</evidence>
<evidence type="ECO:0000313" key="3">
    <source>
        <dbReference type="EMBL" id="GAA1587713.1"/>
    </source>
</evidence>
<feature type="compositionally biased region" description="Low complexity" evidence="1">
    <location>
        <begin position="61"/>
        <end position="108"/>
    </location>
</feature>
<feature type="transmembrane region" description="Helical" evidence="2">
    <location>
        <begin position="40"/>
        <end position="57"/>
    </location>
</feature>
<sequence length="262" mass="26800">MTDDLKNKLEQLVADPPPPSATPSEAVFARVRTVRRRRTAGALTLTAAAVVAVAFAVNNVTDIDGRPPTSNTPSVVAPTSTPSPSAAPTATPTGAPSATGSTRTTSSAHVSGAVHTPNTKTPPPASTSNTPAAPQFGLHVSLHPVVKGRVVTANMTAQGTVRVPIGDVSSGSFTSVLGSESYTFGDGQQTGSDAGAVNCVGSHTTRTGHETRALIDWNSPAPTPPSSHTYTKAGTYRISYTVKYCGAKDWVPVTATTNVTVK</sequence>
<evidence type="ECO:0000256" key="2">
    <source>
        <dbReference type="SAM" id="Phobius"/>
    </source>
</evidence>
<keyword evidence="2" id="KW-0472">Membrane</keyword>
<organism evidence="3 4">
    <name type="scientific">Kribbella karoonensis</name>
    <dbReference type="NCBI Taxonomy" id="324851"/>
    <lineage>
        <taxon>Bacteria</taxon>
        <taxon>Bacillati</taxon>
        <taxon>Actinomycetota</taxon>
        <taxon>Actinomycetes</taxon>
        <taxon>Propionibacteriales</taxon>
        <taxon>Kribbellaceae</taxon>
        <taxon>Kribbella</taxon>
    </lineage>
</organism>
<keyword evidence="4" id="KW-1185">Reference proteome</keyword>
<feature type="region of interest" description="Disordered" evidence="1">
    <location>
        <begin position="61"/>
        <end position="135"/>
    </location>
</feature>